<evidence type="ECO:0000313" key="1">
    <source>
        <dbReference type="EMBL" id="KAA6303146.1"/>
    </source>
</evidence>
<proteinExistence type="predicted"/>
<dbReference type="Proteomes" id="UP000324575">
    <property type="component" value="Unassembled WGS sequence"/>
</dbReference>
<dbReference type="AlphaFoldDB" id="A0A5M8P495"/>
<protein>
    <recommendedName>
        <fullName evidence="3">Terminase</fullName>
    </recommendedName>
</protein>
<evidence type="ECO:0008006" key="3">
    <source>
        <dbReference type="Google" id="ProtNLM"/>
    </source>
</evidence>
<comment type="caution">
    <text evidence="1">The sequence shown here is derived from an EMBL/GenBank/DDBJ whole genome shotgun (WGS) entry which is preliminary data.</text>
</comment>
<dbReference type="EMBL" id="SNRX01000003">
    <property type="protein sequence ID" value="KAA6303146.1"/>
    <property type="molecule type" value="Genomic_DNA"/>
</dbReference>
<dbReference type="InterPro" id="IPR006517">
    <property type="entry name" value="Phage_terminase_lsu-like_C"/>
</dbReference>
<sequence>MSFDREIRDIDVIKTWCLLSLLNFTRYLFKKRFNRKFVIGDHHIKIAALLDDVFAGKITRLIINIAPRYGKTELAVKNFIAMGFALNPKAKFIHLSYSDDLVRDNSSDVQAIMNEPEYKRLFEARPTSSNSRKWYTKEGGGLYAVSSSGQVTGFGAGLVDEENEETEFENELEALTSCIDESEGFGGAIVIDDPIKPDDARSDLIRNKVNQKFETTIRNRVNSRKTPIVIIMQRLDEEDMCGYLQTLEPDEWTVLSLPCIYTDEESGEEKPLWPFKHTLPELYKLRDKNRFVFDTQYMQNPKPLEGLMYENPFKEYEIIPATRKHKRKNYTDTADTGEDYLCAIDYIETEIGNFVLDVIYTQKSMEYTEPKTAQIISKDQIEKAVIESNNGGRSFARAVESQCRIMENNFTRFKWFHQSDNKQVRIFNNSAAVNNLTYFPKGWDRLWPEFYKHLTSYMKVGTNAHDDAPDCLTGCIEERKRDKGVSNASDYLP</sequence>
<reference evidence="1 2" key="1">
    <citation type="submission" date="2019-03" db="EMBL/GenBank/DDBJ databases">
        <title>Single cell metagenomics reveals metabolic interactions within the superorganism composed of flagellate Streblomastix strix and complex community of Bacteroidetes bacteria on its surface.</title>
        <authorList>
            <person name="Treitli S.C."/>
            <person name="Kolisko M."/>
            <person name="Husnik F."/>
            <person name="Keeling P."/>
            <person name="Hampl V."/>
        </authorList>
    </citation>
    <scope>NUCLEOTIDE SEQUENCE [LARGE SCALE GENOMIC DNA]</scope>
    <source>
        <strain evidence="1">St1</strain>
    </source>
</reference>
<name>A0A5M8P495_9BACT</name>
<dbReference type="NCBIfam" id="TIGR01630">
    <property type="entry name" value="psiM2_ORF9"/>
    <property type="match status" value="1"/>
</dbReference>
<organism evidence="1 2">
    <name type="scientific">Candidatus Ordinivivax streblomastigis</name>
    <dbReference type="NCBI Taxonomy" id="2540710"/>
    <lineage>
        <taxon>Bacteria</taxon>
        <taxon>Pseudomonadati</taxon>
        <taxon>Bacteroidota</taxon>
        <taxon>Bacteroidia</taxon>
        <taxon>Bacteroidales</taxon>
        <taxon>Candidatus Ordinivivax</taxon>
    </lineage>
</organism>
<gene>
    <name evidence="1" type="ORF">EZS26_000749</name>
</gene>
<evidence type="ECO:0000313" key="2">
    <source>
        <dbReference type="Proteomes" id="UP000324575"/>
    </source>
</evidence>
<accession>A0A5M8P495</accession>